<organism evidence="1 2">
    <name type="scientific">Alteromonas aestuariivivens</name>
    <dbReference type="NCBI Taxonomy" id="1938339"/>
    <lineage>
        <taxon>Bacteria</taxon>
        <taxon>Pseudomonadati</taxon>
        <taxon>Pseudomonadota</taxon>
        <taxon>Gammaproteobacteria</taxon>
        <taxon>Alteromonadales</taxon>
        <taxon>Alteromonadaceae</taxon>
        <taxon>Alteromonas/Salinimonas group</taxon>
        <taxon>Alteromonas</taxon>
    </lineage>
</organism>
<dbReference type="RefSeq" id="WP_115593724.1">
    <property type="nucleotide sequence ID" value="NZ_QRHA01000008.1"/>
</dbReference>
<dbReference type="AlphaFoldDB" id="A0A3D8M5P3"/>
<comment type="caution">
    <text evidence="1">The sequence shown here is derived from an EMBL/GenBank/DDBJ whole genome shotgun (WGS) entry which is preliminary data.</text>
</comment>
<accession>A0A3D8M5P3</accession>
<dbReference type="OrthoDB" id="6332324at2"/>
<evidence type="ECO:0000313" key="2">
    <source>
        <dbReference type="Proteomes" id="UP000256561"/>
    </source>
</evidence>
<protein>
    <submittedName>
        <fullName evidence="1">Uncharacterized protein</fullName>
    </submittedName>
</protein>
<gene>
    <name evidence="1" type="ORF">DXV75_12325</name>
</gene>
<reference evidence="2" key="1">
    <citation type="submission" date="2018-08" db="EMBL/GenBank/DDBJ databases">
        <authorList>
            <person name="Zhang J."/>
            <person name="Du Z.-J."/>
        </authorList>
    </citation>
    <scope>NUCLEOTIDE SEQUENCE [LARGE SCALE GENOMIC DNA]</scope>
    <source>
        <strain evidence="2">KCTC 52655</strain>
    </source>
</reference>
<keyword evidence="2" id="KW-1185">Reference proteome</keyword>
<proteinExistence type="predicted"/>
<name>A0A3D8M5P3_9ALTE</name>
<dbReference type="Proteomes" id="UP000256561">
    <property type="component" value="Unassembled WGS sequence"/>
</dbReference>
<dbReference type="EMBL" id="QRHA01000008">
    <property type="protein sequence ID" value="RDV24854.1"/>
    <property type="molecule type" value="Genomic_DNA"/>
</dbReference>
<evidence type="ECO:0000313" key="1">
    <source>
        <dbReference type="EMBL" id="RDV24854.1"/>
    </source>
</evidence>
<sequence length="161" mass="18213">MPSLQRQLVNLDILCDDLGLLDAHDYASAAHRKLLAQYQSILKQLQIAALDVTEAQYEATLRNTEFSRLLGSKRMIGVHIRLIEHVLEHWAASEKVEQILASEFDEKADRRLNLLQTKAVRARSLIKAVASAMGQEDYQRFAAVLGLAHPQWQWRALVGSN</sequence>